<evidence type="ECO:0008006" key="3">
    <source>
        <dbReference type="Google" id="ProtNLM"/>
    </source>
</evidence>
<accession>A0A8H5EN99</accession>
<evidence type="ECO:0000313" key="1">
    <source>
        <dbReference type="EMBL" id="KAF5265176.1"/>
    </source>
</evidence>
<dbReference type="Pfam" id="PF13602">
    <property type="entry name" value="ADH_zinc_N_2"/>
    <property type="match status" value="1"/>
</dbReference>
<dbReference type="AlphaFoldDB" id="A0A8H5EN99"/>
<dbReference type="Proteomes" id="UP000558688">
    <property type="component" value="Unassembled WGS sequence"/>
</dbReference>
<gene>
    <name evidence="1" type="ORF">FOXYS1_4027</name>
</gene>
<evidence type="ECO:0000313" key="2">
    <source>
        <dbReference type="Proteomes" id="UP000558688"/>
    </source>
</evidence>
<reference evidence="1" key="1">
    <citation type="submission" date="2020-02" db="EMBL/GenBank/DDBJ databases">
        <title>Identification and distribution of gene clusters putatively required for synthesis of sphingolipid metabolism inhibitors in phylogenetically diverse species of the filamentous fungus Fusarium.</title>
        <authorList>
            <person name="Kim H.-S."/>
            <person name="Busman M."/>
            <person name="Brown D.W."/>
            <person name="Divon H."/>
            <person name="Uhlig S."/>
            <person name="Proctor R.H."/>
        </authorList>
    </citation>
    <scope>NUCLEOTIDE SEQUENCE [LARGE SCALE GENOMIC DNA]</scope>
    <source>
        <strain evidence="1">NRRL 39464</strain>
    </source>
</reference>
<dbReference type="InterPro" id="IPR052711">
    <property type="entry name" value="Zinc_ADH-like"/>
</dbReference>
<dbReference type="PANTHER" id="PTHR45033">
    <property type="match status" value="1"/>
</dbReference>
<dbReference type="Gene3D" id="3.90.180.10">
    <property type="entry name" value="Medium-chain alcohol dehydrogenases, catalytic domain"/>
    <property type="match status" value="1"/>
</dbReference>
<organism evidence="1 2">
    <name type="scientific">Fusarium oxysporum</name>
    <name type="common">Fusarium vascular wilt</name>
    <dbReference type="NCBI Taxonomy" id="5507"/>
    <lineage>
        <taxon>Eukaryota</taxon>
        <taxon>Fungi</taxon>
        <taxon>Dikarya</taxon>
        <taxon>Ascomycota</taxon>
        <taxon>Pezizomycotina</taxon>
        <taxon>Sordariomycetes</taxon>
        <taxon>Hypocreomycetidae</taxon>
        <taxon>Hypocreales</taxon>
        <taxon>Nectriaceae</taxon>
        <taxon>Fusarium</taxon>
        <taxon>Fusarium oxysporum species complex</taxon>
    </lineage>
</organism>
<protein>
    <recommendedName>
        <fullName evidence="3">Alcohol dehydrogenase-like C-terminal domain-containing protein</fullName>
    </recommendedName>
</protein>
<comment type="caution">
    <text evidence="1">The sequence shown here is derived from an EMBL/GenBank/DDBJ whole genome shotgun (WGS) entry which is preliminary data.</text>
</comment>
<dbReference type="PANTHER" id="PTHR45033:SF2">
    <property type="entry name" value="ZINC-TYPE ALCOHOL DEHYDROGENASE-LIKE PROTEIN C1773.06C"/>
    <property type="match status" value="1"/>
</dbReference>
<proteinExistence type="predicted"/>
<sequence>MYGLIVLAGMRAGVNPAQEATVTDMFFHFCTLRIPYPGPRWQFMELNRAIETHNIKPAIDDRVFSFQEAREAVEYFESMKHFGKVCIQIVKDEACRY</sequence>
<dbReference type="EMBL" id="JAAFOW010000614">
    <property type="protein sequence ID" value="KAF5265176.1"/>
    <property type="molecule type" value="Genomic_DNA"/>
</dbReference>
<dbReference type="Gene3D" id="3.40.50.720">
    <property type="entry name" value="NAD(P)-binding Rossmann-like Domain"/>
    <property type="match status" value="1"/>
</dbReference>
<name>A0A8H5EN99_FUSOX</name>